<keyword evidence="4" id="KW-1185">Reference proteome</keyword>
<comment type="caution">
    <text evidence="3">The sequence shown here is derived from an EMBL/GenBank/DDBJ whole genome shotgun (WGS) entry which is preliminary data.</text>
</comment>
<name>J1GTU8_9ACTO</name>
<dbReference type="PROSITE" id="PS51352">
    <property type="entry name" value="THIOREDOXIN_2"/>
    <property type="match status" value="1"/>
</dbReference>
<dbReference type="SUPFAM" id="SSF52833">
    <property type="entry name" value="Thioredoxin-like"/>
    <property type="match status" value="1"/>
</dbReference>
<dbReference type="Proteomes" id="UP000002941">
    <property type="component" value="Unassembled WGS sequence"/>
</dbReference>
<dbReference type="Pfam" id="PF00085">
    <property type="entry name" value="Thioredoxin"/>
    <property type="match status" value="1"/>
</dbReference>
<feature type="domain" description="Thioredoxin" evidence="2">
    <location>
        <begin position="46"/>
        <end position="162"/>
    </location>
</feature>
<dbReference type="InterPro" id="IPR011990">
    <property type="entry name" value="TPR-like_helical_dom_sf"/>
</dbReference>
<feature type="compositionally biased region" description="Low complexity" evidence="1">
    <location>
        <begin position="18"/>
        <end position="45"/>
    </location>
</feature>
<dbReference type="InterPro" id="IPR036249">
    <property type="entry name" value="Thioredoxin-like_sf"/>
</dbReference>
<dbReference type="GO" id="GO:0006950">
    <property type="term" value="P:response to stress"/>
    <property type="evidence" value="ECO:0007669"/>
    <property type="project" value="UniProtKB-ARBA"/>
</dbReference>
<dbReference type="Pfam" id="PF14561">
    <property type="entry name" value="TPR_20"/>
    <property type="match status" value="1"/>
</dbReference>
<dbReference type="eggNOG" id="COG3118">
    <property type="taxonomic scope" value="Bacteria"/>
</dbReference>
<dbReference type="AlphaFoldDB" id="J1GTU8"/>
<dbReference type="Gene3D" id="1.25.40.10">
    <property type="entry name" value="Tetratricopeptide repeat domain"/>
    <property type="match status" value="1"/>
</dbReference>
<dbReference type="EMBL" id="AKFT01000220">
    <property type="protein sequence ID" value="EJF36450.1"/>
    <property type="molecule type" value="Genomic_DNA"/>
</dbReference>
<dbReference type="InterPro" id="IPR013766">
    <property type="entry name" value="Thioredoxin_domain"/>
</dbReference>
<protein>
    <submittedName>
        <fullName evidence="3">Thioredoxin domain protein</fullName>
    </submittedName>
</protein>
<dbReference type="CDD" id="cd02956">
    <property type="entry name" value="ybbN"/>
    <property type="match status" value="1"/>
</dbReference>
<evidence type="ECO:0000313" key="4">
    <source>
        <dbReference type="Proteomes" id="UP000002941"/>
    </source>
</evidence>
<accession>J1GTU8</accession>
<dbReference type="RefSeq" id="WP_008733955.1">
    <property type="nucleotide sequence ID" value="NZ_AKFT01000220.1"/>
</dbReference>
<sequence length="323" mass="33100">MSMFGAVDLSTLASRQDAPTTGGPASPGASANRAAGPAGAAAGSAGPAGSTVAAPLVVDVDAASLRGVAELSMQVPVVIILHTARSQASAELAGQLEALAQEHGGRFQLARVDIDAAPEVAQALQATSVPTVVALIGGQPVPMLQGAIPVDQLRGLLDQLLELAARNGVTGRLAPPDANTEPVEPEETEVERQAREAMERGDYAAAEKVYDHAIAQSPGDAELKAARDQIRLLKRMDGKDPHALLAAADAPGASVEDQLAGADAAVTLGDISVALGRGLEAVRSHTGQEREDARLRLLELFDVIGSSSPEVARARRQLAALLF</sequence>
<dbReference type="PATRIC" id="fig|1125718.3.peg.2818"/>
<reference evidence="3 4" key="1">
    <citation type="submission" date="2012-05" db="EMBL/GenBank/DDBJ databases">
        <authorList>
            <person name="Harkins D.M."/>
            <person name="Madupu R."/>
            <person name="Durkin A.S."/>
            <person name="Torralba M."/>
            <person name="Methe B."/>
            <person name="Sutton G.G."/>
            <person name="Nelson K.E."/>
        </authorList>
    </citation>
    <scope>NUCLEOTIDE SEQUENCE [LARGE SCALE GENOMIC DNA]</scope>
    <source>
        <strain evidence="3 4">F0489</strain>
    </source>
</reference>
<gene>
    <name evidence="3" type="ORF">HMPREF1318_3031</name>
</gene>
<evidence type="ECO:0000259" key="2">
    <source>
        <dbReference type="PROSITE" id="PS51352"/>
    </source>
</evidence>
<dbReference type="Gene3D" id="3.40.30.10">
    <property type="entry name" value="Glutaredoxin"/>
    <property type="match status" value="1"/>
</dbReference>
<evidence type="ECO:0000256" key="1">
    <source>
        <dbReference type="SAM" id="MobiDB-lite"/>
    </source>
</evidence>
<proteinExistence type="predicted"/>
<organism evidence="3 4">
    <name type="scientific">Actinomyces massiliensis F0489</name>
    <dbReference type="NCBI Taxonomy" id="1125718"/>
    <lineage>
        <taxon>Bacteria</taxon>
        <taxon>Bacillati</taxon>
        <taxon>Actinomycetota</taxon>
        <taxon>Actinomycetes</taxon>
        <taxon>Actinomycetales</taxon>
        <taxon>Actinomycetaceae</taxon>
        <taxon>Actinomyces</taxon>
    </lineage>
</organism>
<evidence type="ECO:0000313" key="3">
    <source>
        <dbReference type="EMBL" id="EJF36450.1"/>
    </source>
</evidence>
<feature type="region of interest" description="Disordered" evidence="1">
    <location>
        <begin position="12"/>
        <end position="45"/>
    </location>
</feature>